<feature type="compositionally biased region" description="Low complexity" evidence="1">
    <location>
        <begin position="1105"/>
        <end position="1121"/>
    </location>
</feature>
<feature type="region of interest" description="Disordered" evidence="1">
    <location>
        <begin position="1538"/>
        <end position="1660"/>
    </location>
</feature>
<evidence type="ECO:0000313" key="3">
    <source>
        <dbReference type="EMBL" id="KAF5378535.1"/>
    </source>
</evidence>
<feature type="compositionally biased region" description="Basic and acidic residues" evidence="1">
    <location>
        <begin position="785"/>
        <end position="800"/>
    </location>
</feature>
<feature type="region of interest" description="Disordered" evidence="1">
    <location>
        <begin position="670"/>
        <end position="705"/>
    </location>
</feature>
<feature type="region of interest" description="Disordered" evidence="1">
    <location>
        <begin position="835"/>
        <end position="871"/>
    </location>
</feature>
<feature type="region of interest" description="Disordered" evidence="1">
    <location>
        <begin position="887"/>
        <end position="1127"/>
    </location>
</feature>
<feature type="region of interest" description="Disordered" evidence="1">
    <location>
        <begin position="1140"/>
        <end position="1310"/>
    </location>
</feature>
<feature type="compositionally biased region" description="Low complexity" evidence="1">
    <location>
        <begin position="1388"/>
        <end position="1411"/>
    </location>
</feature>
<feature type="region of interest" description="Disordered" evidence="1">
    <location>
        <begin position="1323"/>
        <end position="1442"/>
    </location>
</feature>
<dbReference type="Gene3D" id="1.10.555.10">
    <property type="entry name" value="Rho GTPase activation protein"/>
    <property type="match status" value="1"/>
</dbReference>
<dbReference type="OrthoDB" id="3362494at2759"/>
<feature type="compositionally biased region" description="Low complexity" evidence="1">
    <location>
        <begin position="1032"/>
        <end position="1046"/>
    </location>
</feature>
<feature type="compositionally biased region" description="Low complexity" evidence="1">
    <location>
        <begin position="849"/>
        <end position="871"/>
    </location>
</feature>
<feature type="compositionally biased region" description="Low complexity" evidence="1">
    <location>
        <begin position="903"/>
        <end position="916"/>
    </location>
</feature>
<feature type="compositionally biased region" description="Low complexity" evidence="1">
    <location>
        <begin position="1054"/>
        <end position="1093"/>
    </location>
</feature>
<dbReference type="EMBL" id="JAACJP010000019">
    <property type="protein sequence ID" value="KAF5378535.1"/>
    <property type="molecule type" value="Genomic_DNA"/>
</dbReference>
<dbReference type="InterPro" id="IPR037508">
    <property type="entry name" value="Msb1/Mug8"/>
</dbReference>
<name>A0A8H5H8D7_9AGAR</name>
<evidence type="ECO:0000313" key="4">
    <source>
        <dbReference type="Proteomes" id="UP000565441"/>
    </source>
</evidence>
<feature type="compositionally biased region" description="Low complexity" evidence="1">
    <location>
        <begin position="678"/>
        <end position="687"/>
    </location>
</feature>
<feature type="compositionally biased region" description="Low complexity" evidence="1">
    <location>
        <begin position="1651"/>
        <end position="1660"/>
    </location>
</feature>
<dbReference type="Pfam" id="PF08101">
    <property type="entry name" value="Msb1-Mug8_dom"/>
    <property type="match status" value="1"/>
</dbReference>
<feature type="compositionally biased region" description="Low complexity" evidence="1">
    <location>
        <begin position="1493"/>
        <end position="1513"/>
    </location>
</feature>
<feature type="compositionally biased region" description="Basic and acidic residues" evidence="1">
    <location>
        <begin position="1616"/>
        <end position="1638"/>
    </location>
</feature>
<protein>
    <recommendedName>
        <fullName evidence="2">Meiotically up-regulated protein Msb1/Mug8 domain-containing protein</fullName>
    </recommendedName>
</protein>
<accession>A0A8H5H8D7</accession>
<feature type="compositionally biased region" description="Low complexity" evidence="1">
    <location>
        <begin position="1140"/>
        <end position="1156"/>
    </location>
</feature>
<dbReference type="InterPro" id="IPR012965">
    <property type="entry name" value="Msb1/Mug8_dom"/>
</dbReference>
<evidence type="ECO:0000259" key="2">
    <source>
        <dbReference type="Pfam" id="PF08101"/>
    </source>
</evidence>
<proteinExistence type="predicted"/>
<feature type="domain" description="Meiotically up-regulated protein Msb1/Mug8" evidence="2">
    <location>
        <begin position="137"/>
        <end position="666"/>
    </location>
</feature>
<feature type="compositionally biased region" description="Polar residues" evidence="1">
    <location>
        <begin position="1427"/>
        <end position="1442"/>
    </location>
</feature>
<organism evidence="3 4">
    <name type="scientific">Tricholomella constricta</name>
    <dbReference type="NCBI Taxonomy" id="117010"/>
    <lineage>
        <taxon>Eukaryota</taxon>
        <taxon>Fungi</taxon>
        <taxon>Dikarya</taxon>
        <taxon>Basidiomycota</taxon>
        <taxon>Agaricomycotina</taxon>
        <taxon>Agaricomycetes</taxon>
        <taxon>Agaricomycetidae</taxon>
        <taxon>Agaricales</taxon>
        <taxon>Tricholomatineae</taxon>
        <taxon>Lyophyllaceae</taxon>
        <taxon>Tricholomella</taxon>
    </lineage>
</organism>
<feature type="compositionally biased region" description="Low complexity" evidence="1">
    <location>
        <begin position="981"/>
        <end position="993"/>
    </location>
</feature>
<feature type="compositionally biased region" description="Low complexity" evidence="1">
    <location>
        <begin position="1538"/>
        <end position="1550"/>
    </location>
</feature>
<dbReference type="Proteomes" id="UP000565441">
    <property type="component" value="Unassembled WGS sequence"/>
</dbReference>
<keyword evidence="4" id="KW-1185">Reference proteome</keyword>
<feature type="compositionally biased region" description="Low complexity" evidence="1">
    <location>
        <begin position="933"/>
        <end position="955"/>
    </location>
</feature>
<feature type="compositionally biased region" description="Acidic residues" evidence="1">
    <location>
        <begin position="1094"/>
        <end position="1104"/>
    </location>
</feature>
<comment type="caution">
    <text evidence="3">The sequence shown here is derived from an EMBL/GenBank/DDBJ whole genome shotgun (WGS) entry which is preliminary data.</text>
</comment>
<feature type="compositionally biased region" description="Low complexity" evidence="1">
    <location>
        <begin position="1341"/>
        <end position="1380"/>
    </location>
</feature>
<feature type="region of interest" description="Disordered" evidence="1">
    <location>
        <begin position="1"/>
        <end position="63"/>
    </location>
</feature>
<dbReference type="PANTHER" id="PTHR28093:SF1">
    <property type="entry name" value="MORPHOGENESIS-RELATED PROTEIN MSB1"/>
    <property type="match status" value="1"/>
</dbReference>
<gene>
    <name evidence="3" type="ORF">D9615_007190</name>
</gene>
<feature type="compositionally biased region" description="Low complexity" evidence="1">
    <location>
        <begin position="1269"/>
        <end position="1300"/>
    </location>
</feature>
<dbReference type="PANTHER" id="PTHR28093">
    <property type="entry name" value="MORPHOGENESIS-RELATED PROTEIN MSB1"/>
    <property type="match status" value="1"/>
</dbReference>
<reference evidence="3 4" key="1">
    <citation type="journal article" date="2020" name="ISME J.">
        <title>Uncovering the hidden diversity of litter-decomposition mechanisms in mushroom-forming fungi.</title>
        <authorList>
            <person name="Floudas D."/>
            <person name="Bentzer J."/>
            <person name="Ahren D."/>
            <person name="Johansson T."/>
            <person name="Persson P."/>
            <person name="Tunlid A."/>
        </authorList>
    </citation>
    <scope>NUCLEOTIDE SEQUENCE [LARGE SCALE GENOMIC DNA]</scope>
    <source>
        <strain evidence="3 4">CBS 661.87</strain>
    </source>
</reference>
<sequence>MPSFLSKVFGRKKDDKESPRSPGRVSDPELLDGKFESVSPSATKFPEVANGKGVGQGKEKEKDASFTLFRTKSRPASPDIDEKRVNIPLLSLNLPGPKGDSPSRALGAVFEADLDAQILLSDAAIGSRRLNPLETLILVRACSQAITARGLETLGIMHPHWYSASPEIQRKLISLFIQSLAPKSPINTLSPTPSAFVTAFESEISSTRSPHDVAAVLRWGLRHLQLEGNSFGKEDTWYNTFFDAERSSEYPANGFSTILGPTLPASHLELLTATLEIFSSLAAHAEANGISGSKLSKFFGLWLLTVQRAHESDDWATFYARWERTGRILEHLFLSRIRNEAVGSRMPTRLLELVKQYPYNKAPSPETDLLARPRFSTRQYDALFVRIETELSATADQPAHHPLRLISEAFRAEATADAGEHVTIWEIIRKAGTDESNPSPGSYPGLSRIFADETLRFFSLIPIENGAKEPTSPSFNLFIRPTRRRSFSLNQKDSNVASTATATSNGILKHAKPATDPSGTPVPAIGTDWATFSTSGFFEDENDIAPLAATLLDKEKDMEVTVPKKVAAPRSKPIVSSLANGRKSLDAPRTLTMAEEPKPEESVKTVSKSTHVSLTQLDEAFIDFWSDALLDPISSTWPAFIICKLKTTLAGVEIDGKRLEWLVIEQTFKRPAPPTPVSPETATTSSESARRARPSSPKSFKSDMTFSSTRKRFSFFTSGRTSISSEKGTKSKKKAGQSPRVGEMGEILAEEDENKEKEKAKEQTKKEKVDTGTVRVRIPSPKPKKSADVPRKSVDAGKKSMDVASKTNGVDAAGLAAGAAVVVTGAAAVAAIVSSETVKSEEAAPTNGAAVKPTAPAEAAPSTEPVVPEVPVTTTTVAPAAIAEETAAATNGSAKTQEVEVSAAAPEKPADQAALAPSEADLVQSPANPSARAPTPEAAVEELVPAVEPAPQPELTVEEPTEPTTAVEDTKAAEVPAPAGEVIQPAPAIPAVEEPVEPTPVAPSVEAGESVESKSAEPSITPAEVPAEDSGPAAVVELAAAEPEATPEIHAEEVASPAPAAVAEPEATPEVLVVEETPEPVVIVESTPPSSEVAETEATADEESAPVVAEPEVVHESAAVETDVEEEARIEEAIPGVAVTEPVVAPEEAVEATPIVPTEPEVATLTEEPSPVEPEVAPAAEPAPAPEVEATVAAAESESFEPAPAADDEKAVEEVASADAPIPASTEEVAAEPVPEPEAPAAVVEEVSIPDATPAEPEAVTSAEEESSPVEPEAAPTAEPALEVAAAEPESFEPAPAADEAAVDEQSLIDASVPAAEIEVAAVESESGEPALVVEEQGSTDAPVPAPTEEVAAELVPEPEAPAVLEAPVPDATPTEPEAATPEDEVSPVEPETAEPLPAPEVEATVAAAEPDTLEPAPATDEAAVEEQSSTDASVPAVETSTSIEEVAAQLVPEPEVAVVEEAPVPDVTSAAAEPEPEVEAQPAVEVPVAMEESVVVPESEPEVAPVPVHSEPLNVPEDQIDEGVTLPAPVVVEVESTAPVVEESPVVAEEPAHVEEEVTAAPVNEEAPVKPEEDLSALTEETEAPVDAPVEVEASPKGDAIVQPAGDDTAAPTADGEKEPVQAAEEPKEKPIEKTSAHPDSNISADTDDTTSSALTPQE</sequence>
<dbReference type="InterPro" id="IPR008936">
    <property type="entry name" value="Rho_GTPase_activation_prot"/>
</dbReference>
<feature type="compositionally biased region" description="Basic and acidic residues" evidence="1">
    <location>
        <begin position="754"/>
        <end position="770"/>
    </location>
</feature>
<evidence type="ECO:0000256" key="1">
    <source>
        <dbReference type="SAM" id="MobiDB-lite"/>
    </source>
</evidence>
<feature type="compositionally biased region" description="Low complexity" evidence="1">
    <location>
        <begin position="1605"/>
        <end position="1615"/>
    </location>
</feature>
<feature type="region of interest" description="Disordered" evidence="1">
    <location>
        <begin position="719"/>
        <end position="800"/>
    </location>
</feature>
<feature type="compositionally biased region" description="Low complexity" evidence="1">
    <location>
        <begin position="1227"/>
        <end position="1262"/>
    </location>
</feature>
<feature type="region of interest" description="Disordered" evidence="1">
    <location>
        <begin position="1493"/>
        <end position="1516"/>
    </location>
</feature>
<feature type="compositionally biased region" description="Low complexity" evidence="1">
    <location>
        <begin position="1166"/>
        <end position="1205"/>
    </location>
</feature>